<evidence type="ECO:0000313" key="4">
    <source>
        <dbReference type="Proteomes" id="UP001500547"/>
    </source>
</evidence>
<sequence length="269" mass="29571">MSTRFKLAAVQMISGPDVAANLREAERLIAGAAAAGATGVVLPEYFCLLSPDDKAKVGIRENEARGPLQTFLADAARRHKVWLIGGTIPMVSDSPELVRNASLVFDDEGHRVARYDKLHLFNFDNGRESYDEARSIEAGSDVVVFDAPWGSTGLSICYDLRFPELFRHFGAMNLIVVPAAFTATTGRAHWEVLLRARAIENQCYVLASGQGGEHPHGRHTWGHSMLIDPWGEIVASMELGAGFIVGELDLQRITEVRDNLPALRHRKLV</sequence>
<dbReference type="InterPro" id="IPR045254">
    <property type="entry name" value="Nit1/2_C-N_Hydrolase"/>
</dbReference>
<dbReference type="Gene3D" id="3.60.110.10">
    <property type="entry name" value="Carbon-nitrogen hydrolase"/>
    <property type="match status" value="1"/>
</dbReference>
<keyword evidence="4" id="KW-1185">Reference proteome</keyword>
<dbReference type="InterPro" id="IPR003010">
    <property type="entry name" value="C-N_Hydrolase"/>
</dbReference>
<name>A0ABP9QJ35_9RHOO</name>
<proteinExistence type="predicted"/>
<reference evidence="4" key="1">
    <citation type="journal article" date="2019" name="Int. J. Syst. Evol. Microbiol.">
        <title>The Global Catalogue of Microorganisms (GCM) 10K type strain sequencing project: providing services to taxonomists for standard genome sequencing and annotation.</title>
        <authorList>
            <consortium name="The Broad Institute Genomics Platform"/>
            <consortium name="The Broad Institute Genome Sequencing Center for Infectious Disease"/>
            <person name="Wu L."/>
            <person name="Ma J."/>
        </authorList>
    </citation>
    <scope>NUCLEOTIDE SEQUENCE [LARGE SCALE GENOMIC DNA]</scope>
    <source>
        <strain evidence="4">JCM 18715</strain>
    </source>
</reference>
<evidence type="ECO:0000313" key="3">
    <source>
        <dbReference type="EMBL" id="GAA5162734.1"/>
    </source>
</evidence>
<protein>
    <submittedName>
        <fullName evidence="3">Carbon-nitrogen hydrolase family protein</fullName>
    </submittedName>
</protein>
<dbReference type="EMBL" id="BAABLD010000007">
    <property type="protein sequence ID" value="GAA5162734.1"/>
    <property type="molecule type" value="Genomic_DNA"/>
</dbReference>
<dbReference type="GO" id="GO:0016787">
    <property type="term" value="F:hydrolase activity"/>
    <property type="evidence" value="ECO:0007669"/>
    <property type="project" value="UniProtKB-KW"/>
</dbReference>
<feature type="domain" description="CN hydrolase" evidence="2">
    <location>
        <begin position="5"/>
        <end position="250"/>
    </location>
</feature>
<dbReference type="PROSITE" id="PS50263">
    <property type="entry name" value="CN_HYDROLASE"/>
    <property type="match status" value="1"/>
</dbReference>
<comment type="caution">
    <text evidence="3">The sequence shown here is derived from an EMBL/GenBank/DDBJ whole genome shotgun (WGS) entry which is preliminary data.</text>
</comment>
<organism evidence="3 4">
    <name type="scientific">Viridibacterium curvum</name>
    <dbReference type="NCBI Taxonomy" id="1101404"/>
    <lineage>
        <taxon>Bacteria</taxon>
        <taxon>Pseudomonadati</taxon>
        <taxon>Pseudomonadota</taxon>
        <taxon>Betaproteobacteria</taxon>
        <taxon>Rhodocyclales</taxon>
        <taxon>Rhodocyclaceae</taxon>
        <taxon>Viridibacterium</taxon>
    </lineage>
</organism>
<gene>
    <name evidence="3" type="ORF">GCM10025770_13840</name>
</gene>
<evidence type="ECO:0000259" key="2">
    <source>
        <dbReference type="PROSITE" id="PS50263"/>
    </source>
</evidence>
<evidence type="ECO:0000256" key="1">
    <source>
        <dbReference type="ARBA" id="ARBA00022801"/>
    </source>
</evidence>
<dbReference type="InterPro" id="IPR036526">
    <property type="entry name" value="C-N_Hydrolase_sf"/>
</dbReference>
<dbReference type="PANTHER" id="PTHR23088:SF27">
    <property type="entry name" value="DEAMINATED GLUTATHIONE AMIDASE"/>
    <property type="match status" value="1"/>
</dbReference>
<dbReference type="RefSeq" id="WP_345532149.1">
    <property type="nucleotide sequence ID" value="NZ_BAABLD010000007.1"/>
</dbReference>
<dbReference type="Pfam" id="PF00795">
    <property type="entry name" value="CN_hydrolase"/>
    <property type="match status" value="1"/>
</dbReference>
<accession>A0ABP9QJ35</accession>
<dbReference type="Proteomes" id="UP001500547">
    <property type="component" value="Unassembled WGS sequence"/>
</dbReference>
<dbReference type="SUPFAM" id="SSF56317">
    <property type="entry name" value="Carbon-nitrogen hydrolase"/>
    <property type="match status" value="1"/>
</dbReference>
<dbReference type="CDD" id="cd07572">
    <property type="entry name" value="nit"/>
    <property type="match status" value="1"/>
</dbReference>
<keyword evidence="1 3" id="KW-0378">Hydrolase</keyword>
<dbReference type="PANTHER" id="PTHR23088">
    <property type="entry name" value="NITRILASE-RELATED"/>
    <property type="match status" value="1"/>
</dbReference>